<evidence type="ECO:0000256" key="8">
    <source>
        <dbReference type="ARBA" id="ARBA00049360"/>
    </source>
</evidence>
<sequence length="374" mass="43233">MYDEYSPEAIIMDNGSFEIRTGFAGDDAPKVITRNIVGNLINETNLNDINKTEYIGNETQSKREILNLTYPIQRGIIQDWDNMEKIWNYIFTSQLKVDPKNHPFMMNDIPFSSKSSKEKICQIMFETFDFPSFYMKNSTNLALYSSGRVTGIVFDIGHGITSLEPIYEGHEITQGFDKYNISGIDVTDYLIKLVENQGYSFKTSNEIEIAREIKEKLCFCSLNYEEELKGNQNELEKEYELKNGDIITISEERMKCCECLFNPKLIGVDLEGIHKLIYNSIMECDIDLRKDLFENIVLSGGTTLIPNFNERLKKEIELLAPKQTKIHIVSVPERKFLTWIGGSILGSLTAYKNMWIPKEDYEEYGPSIVDRRFY</sequence>
<evidence type="ECO:0000256" key="6">
    <source>
        <dbReference type="ARBA" id="ARBA00022840"/>
    </source>
</evidence>
<keyword evidence="6" id="KW-0067">ATP-binding</keyword>
<comment type="caution">
    <text evidence="10">The sequence shown here is derived from an EMBL/GenBank/DDBJ whole genome shotgun (WGS) entry which is preliminary data.</text>
</comment>
<dbReference type="Gene3D" id="3.30.420.40">
    <property type="match status" value="2"/>
</dbReference>
<evidence type="ECO:0000256" key="1">
    <source>
        <dbReference type="ARBA" id="ARBA00004245"/>
    </source>
</evidence>
<dbReference type="GO" id="GO:0016787">
    <property type="term" value="F:hydrolase activity"/>
    <property type="evidence" value="ECO:0007669"/>
    <property type="project" value="UniProtKB-KW"/>
</dbReference>
<dbReference type="PANTHER" id="PTHR11937">
    <property type="entry name" value="ACTIN"/>
    <property type="match status" value="1"/>
</dbReference>
<dbReference type="EMBL" id="JAPDFW010000092">
    <property type="protein sequence ID" value="KAJ5071049.1"/>
    <property type="molecule type" value="Genomic_DNA"/>
</dbReference>
<name>A0A9Q0R8H5_ANAIG</name>
<dbReference type="SUPFAM" id="SSF53067">
    <property type="entry name" value="Actin-like ATPase domain"/>
    <property type="match status" value="2"/>
</dbReference>
<reference evidence="10" key="1">
    <citation type="submission" date="2022-10" db="EMBL/GenBank/DDBJ databases">
        <title>Novel sulphate-reducing endosymbionts in the free-living metamonad Anaeramoeba.</title>
        <authorList>
            <person name="Jerlstrom-Hultqvist J."/>
            <person name="Cepicka I."/>
            <person name="Gallot-Lavallee L."/>
            <person name="Salas-Leiva D."/>
            <person name="Curtis B.A."/>
            <person name="Zahonova K."/>
            <person name="Pipaliya S."/>
            <person name="Dacks J."/>
            <person name="Roger A.J."/>
        </authorList>
    </citation>
    <scope>NUCLEOTIDE SEQUENCE</scope>
    <source>
        <strain evidence="10">BMAN</strain>
    </source>
</reference>
<dbReference type="Proteomes" id="UP001149090">
    <property type="component" value="Unassembled WGS sequence"/>
</dbReference>
<organism evidence="10 11">
    <name type="scientific">Anaeramoeba ignava</name>
    <name type="common">Anaerobic marine amoeba</name>
    <dbReference type="NCBI Taxonomy" id="1746090"/>
    <lineage>
        <taxon>Eukaryota</taxon>
        <taxon>Metamonada</taxon>
        <taxon>Anaeramoebidae</taxon>
        <taxon>Anaeramoeba</taxon>
    </lineage>
</organism>
<dbReference type="Pfam" id="PF00022">
    <property type="entry name" value="Actin"/>
    <property type="match status" value="1"/>
</dbReference>
<dbReference type="SMART" id="SM00268">
    <property type="entry name" value="ACTIN"/>
    <property type="match status" value="1"/>
</dbReference>
<evidence type="ECO:0000256" key="4">
    <source>
        <dbReference type="ARBA" id="ARBA00022741"/>
    </source>
</evidence>
<dbReference type="FunFam" id="3.30.420.40:FF:000218">
    <property type="entry name" value="actin, alpha sarcomeric/skeletal-like"/>
    <property type="match status" value="1"/>
</dbReference>
<dbReference type="FunFam" id="3.30.420.40:FF:000050">
    <property type="entry name" value="Actin, alpha skeletal muscle"/>
    <property type="match status" value="1"/>
</dbReference>
<evidence type="ECO:0000256" key="9">
    <source>
        <dbReference type="RuleBase" id="RU000487"/>
    </source>
</evidence>
<dbReference type="InterPro" id="IPR004000">
    <property type="entry name" value="Actin"/>
</dbReference>
<dbReference type="GO" id="GO:0005524">
    <property type="term" value="F:ATP binding"/>
    <property type="evidence" value="ECO:0007669"/>
    <property type="project" value="UniProtKB-KW"/>
</dbReference>
<dbReference type="PRINTS" id="PR00190">
    <property type="entry name" value="ACTIN"/>
</dbReference>
<keyword evidence="7" id="KW-0206">Cytoskeleton</keyword>
<evidence type="ECO:0000313" key="11">
    <source>
        <dbReference type="Proteomes" id="UP001149090"/>
    </source>
</evidence>
<dbReference type="GO" id="GO:0005856">
    <property type="term" value="C:cytoskeleton"/>
    <property type="evidence" value="ECO:0007669"/>
    <property type="project" value="UniProtKB-SubCell"/>
</dbReference>
<proteinExistence type="inferred from homology"/>
<keyword evidence="3" id="KW-0963">Cytoplasm</keyword>
<comment type="similarity">
    <text evidence="2 9">Belongs to the actin family.</text>
</comment>
<keyword evidence="5" id="KW-0378">Hydrolase</keyword>
<protein>
    <submittedName>
        <fullName evidence="10">Actin-7-related</fullName>
    </submittedName>
</protein>
<dbReference type="InterPro" id="IPR043129">
    <property type="entry name" value="ATPase_NBD"/>
</dbReference>
<keyword evidence="4" id="KW-0547">Nucleotide-binding</keyword>
<keyword evidence="11" id="KW-1185">Reference proteome</keyword>
<evidence type="ECO:0000256" key="7">
    <source>
        <dbReference type="ARBA" id="ARBA00023212"/>
    </source>
</evidence>
<comment type="catalytic activity">
    <reaction evidence="8">
        <text>ATP + H2O = ADP + phosphate + H(+)</text>
        <dbReference type="Rhea" id="RHEA:13065"/>
        <dbReference type="ChEBI" id="CHEBI:15377"/>
        <dbReference type="ChEBI" id="CHEBI:15378"/>
        <dbReference type="ChEBI" id="CHEBI:30616"/>
        <dbReference type="ChEBI" id="CHEBI:43474"/>
        <dbReference type="ChEBI" id="CHEBI:456216"/>
    </reaction>
</comment>
<dbReference type="Gene3D" id="3.90.640.10">
    <property type="entry name" value="Actin, Chain A, domain 4"/>
    <property type="match status" value="1"/>
</dbReference>
<comment type="subcellular location">
    <subcellularLocation>
        <location evidence="1">Cytoplasm</location>
        <location evidence="1">Cytoskeleton</location>
    </subcellularLocation>
</comment>
<dbReference type="FunFam" id="3.90.640.10:FF:000007">
    <property type="entry name" value="Actin like 7B"/>
    <property type="match status" value="1"/>
</dbReference>
<evidence type="ECO:0000256" key="2">
    <source>
        <dbReference type="ARBA" id="ARBA00006752"/>
    </source>
</evidence>
<accession>A0A9Q0R8H5</accession>
<evidence type="ECO:0000256" key="3">
    <source>
        <dbReference type="ARBA" id="ARBA00022490"/>
    </source>
</evidence>
<gene>
    <name evidence="10" type="ORF">M0811_02031</name>
</gene>
<evidence type="ECO:0000313" key="10">
    <source>
        <dbReference type="EMBL" id="KAJ5071049.1"/>
    </source>
</evidence>
<evidence type="ECO:0000256" key="5">
    <source>
        <dbReference type="ARBA" id="ARBA00022801"/>
    </source>
</evidence>
<dbReference type="AlphaFoldDB" id="A0A9Q0R8H5"/>